<gene>
    <name evidence="1" type="ORF">U14_01405</name>
</gene>
<protein>
    <submittedName>
        <fullName evidence="1">YD repeat protein</fullName>
    </submittedName>
</protein>
<proteinExistence type="predicted"/>
<evidence type="ECO:0000313" key="1">
    <source>
        <dbReference type="EMBL" id="GAK50178.1"/>
    </source>
</evidence>
<sequence>MVQYEFRNYLPAIGRWMTRDPLGEAGGLNLYAYVENNPVNWVDPWGLAKTTVDATIEQCIKKHPTASGRADCIEALLDTTEQADEIEKIQQAINIQRRLLKPAEQIIQKECKASIRREFPDEMTQKPLEEIKNLANKGNKIAKKAWKLLNDNRFKK</sequence>
<reference evidence="1" key="1">
    <citation type="journal article" date="2015" name="PeerJ">
        <title>First genomic representation of candidate bacterial phylum KSB3 points to enhanced environmental sensing as a trigger of wastewater bulking.</title>
        <authorList>
            <person name="Sekiguchi Y."/>
            <person name="Ohashi A."/>
            <person name="Parks D.H."/>
            <person name="Yamauchi T."/>
            <person name="Tyson G.W."/>
            <person name="Hugenholtz P."/>
        </authorList>
    </citation>
    <scope>NUCLEOTIDE SEQUENCE [LARGE SCALE GENOMIC DNA]</scope>
</reference>
<dbReference type="Gene3D" id="2.180.10.10">
    <property type="entry name" value="RHS repeat-associated core"/>
    <property type="match status" value="1"/>
</dbReference>
<dbReference type="EMBL" id="DF820456">
    <property type="protein sequence ID" value="GAK50178.1"/>
    <property type="molecule type" value="Genomic_DNA"/>
</dbReference>
<dbReference type="InterPro" id="IPR050708">
    <property type="entry name" value="T6SS_VgrG/RHS"/>
</dbReference>
<dbReference type="AlphaFoldDB" id="A0A0S6VS90"/>
<dbReference type="STRING" id="1499966.U14_01405"/>
<dbReference type="PANTHER" id="PTHR32305">
    <property type="match status" value="1"/>
</dbReference>
<accession>A0A0S6VS90</accession>
<organism evidence="1">
    <name type="scientific">Candidatus Moduliflexus flocculans</name>
    <dbReference type="NCBI Taxonomy" id="1499966"/>
    <lineage>
        <taxon>Bacteria</taxon>
        <taxon>Candidatus Moduliflexota</taxon>
        <taxon>Candidatus Moduliflexia</taxon>
        <taxon>Candidatus Moduliflexales</taxon>
        <taxon>Candidatus Moduliflexaceae</taxon>
    </lineage>
</organism>
<dbReference type="HOGENOM" id="CLU_1683162_0_0_0"/>
<evidence type="ECO:0000313" key="2">
    <source>
        <dbReference type="Proteomes" id="UP000030700"/>
    </source>
</evidence>
<dbReference type="PANTHER" id="PTHR32305:SF15">
    <property type="entry name" value="PROTEIN RHSA-RELATED"/>
    <property type="match status" value="1"/>
</dbReference>
<dbReference type="NCBIfam" id="TIGR03696">
    <property type="entry name" value="Rhs_assc_core"/>
    <property type="match status" value="1"/>
</dbReference>
<dbReference type="InterPro" id="IPR022385">
    <property type="entry name" value="Rhs_assc_core"/>
</dbReference>
<name>A0A0S6VS90_9BACT</name>
<dbReference type="Proteomes" id="UP000030700">
    <property type="component" value="Unassembled WGS sequence"/>
</dbReference>
<keyword evidence="2" id="KW-1185">Reference proteome</keyword>